<keyword evidence="1" id="KW-0472">Membrane</keyword>
<dbReference type="AlphaFoldDB" id="A0A0V0IBR2"/>
<accession>A0A0V0IBR2</accession>
<reference evidence="2" key="1">
    <citation type="submission" date="2015-12" db="EMBL/GenBank/DDBJ databases">
        <title>Gene expression during late stages of embryo sac development: a critical building block for successful pollen-pistil interactions.</title>
        <authorList>
            <person name="Liu Y."/>
            <person name="Joly V."/>
            <person name="Sabar M."/>
            <person name="Matton D.P."/>
        </authorList>
    </citation>
    <scope>NUCLEOTIDE SEQUENCE</scope>
</reference>
<dbReference type="EMBL" id="GEDG01010447">
    <property type="protein sequence ID" value="JAP28126.1"/>
    <property type="molecule type" value="Transcribed_RNA"/>
</dbReference>
<keyword evidence="1" id="KW-0812">Transmembrane</keyword>
<evidence type="ECO:0000313" key="2">
    <source>
        <dbReference type="EMBL" id="JAP29999.1"/>
    </source>
</evidence>
<proteinExistence type="predicted"/>
<evidence type="ECO:0000256" key="1">
    <source>
        <dbReference type="SAM" id="Phobius"/>
    </source>
</evidence>
<feature type="transmembrane region" description="Helical" evidence="1">
    <location>
        <begin position="6"/>
        <end position="28"/>
    </location>
</feature>
<organism evidence="2">
    <name type="scientific">Solanum chacoense</name>
    <name type="common">Chaco potato</name>
    <dbReference type="NCBI Taxonomy" id="4108"/>
    <lineage>
        <taxon>Eukaryota</taxon>
        <taxon>Viridiplantae</taxon>
        <taxon>Streptophyta</taxon>
        <taxon>Embryophyta</taxon>
        <taxon>Tracheophyta</taxon>
        <taxon>Spermatophyta</taxon>
        <taxon>Magnoliopsida</taxon>
        <taxon>eudicotyledons</taxon>
        <taxon>Gunneridae</taxon>
        <taxon>Pentapetalae</taxon>
        <taxon>asterids</taxon>
        <taxon>lamiids</taxon>
        <taxon>Solanales</taxon>
        <taxon>Solanaceae</taxon>
        <taxon>Solanoideae</taxon>
        <taxon>Solaneae</taxon>
        <taxon>Solanum</taxon>
    </lineage>
</organism>
<name>A0A0V0IBR2_SOLCH</name>
<sequence>MMSSYYGLFPFVILWPTGRMILVVRLLIMNLYIQHLMHVNCLTQLLKDVQVTLHSCMKGCVLVELKLEYYDAVVLKISTLIQVTSFIFHGITC</sequence>
<keyword evidence="1" id="KW-1133">Transmembrane helix</keyword>
<protein>
    <submittedName>
        <fullName evidence="2">Putative ovule protein</fullName>
    </submittedName>
</protein>
<dbReference type="EMBL" id="GEDG01008523">
    <property type="protein sequence ID" value="JAP29999.1"/>
    <property type="molecule type" value="Transcribed_RNA"/>
</dbReference>